<keyword evidence="4" id="KW-1185">Reference proteome</keyword>
<protein>
    <submittedName>
        <fullName evidence="3">Uncharacterized protein</fullName>
    </submittedName>
</protein>
<proteinExistence type="predicted"/>
<feature type="region of interest" description="Disordered" evidence="1">
    <location>
        <begin position="1"/>
        <end position="51"/>
    </location>
</feature>
<keyword evidence="2" id="KW-0472">Membrane</keyword>
<accession>A0A919KLX7</accession>
<organism evidence="3 4">
    <name type="scientific">Kitasatospora indigofera</name>
    <dbReference type="NCBI Taxonomy" id="67307"/>
    <lineage>
        <taxon>Bacteria</taxon>
        <taxon>Bacillati</taxon>
        <taxon>Actinomycetota</taxon>
        <taxon>Actinomycetes</taxon>
        <taxon>Kitasatosporales</taxon>
        <taxon>Streptomycetaceae</taxon>
        <taxon>Kitasatospora</taxon>
    </lineage>
</organism>
<dbReference type="RefSeq" id="WP_190210036.1">
    <property type="nucleotide sequence ID" value="NZ_BNBO01000005.1"/>
</dbReference>
<comment type="caution">
    <text evidence="3">The sequence shown here is derived from an EMBL/GenBank/DDBJ whole genome shotgun (WGS) entry which is preliminary data.</text>
</comment>
<feature type="compositionally biased region" description="Pro residues" evidence="1">
    <location>
        <begin position="8"/>
        <end position="21"/>
    </location>
</feature>
<evidence type="ECO:0000256" key="1">
    <source>
        <dbReference type="SAM" id="MobiDB-lite"/>
    </source>
</evidence>
<feature type="compositionally biased region" description="Low complexity" evidence="1">
    <location>
        <begin position="22"/>
        <end position="35"/>
    </location>
</feature>
<reference evidence="3" key="2">
    <citation type="submission" date="2020-09" db="EMBL/GenBank/DDBJ databases">
        <authorList>
            <person name="Sun Q."/>
            <person name="Ohkuma M."/>
        </authorList>
    </citation>
    <scope>NUCLEOTIDE SEQUENCE</scope>
    <source>
        <strain evidence="3">JCM 4646</strain>
    </source>
</reference>
<evidence type="ECO:0000256" key="2">
    <source>
        <dbReference type="SAM" id="Phobius"/>
    </source>
</evidence>
<evidence type="ECO:0000313" key="4">
    <source>
        <dbReference type="Proteomes" id="UP000617734"/>
    </source>
</evidence>
<name>A0A919KLX7_9ACTN</name>
<dbReference type="AlphaFoldDB" id="A0A919KLX7"/>
<keyword evidence="2" id="KW-0812">Transmembrane</keyword>
<dbReference type="EMBL" id="BNBO01000005">
    <property type="protein sequence ID" value="GHH64453.1"/>
    <property type="molecule type" value="Genomic_DNA"/>
</dbReference>
<dbReference type="Proteomes" id="UP000617734">
    <property type="component" value="Unassembled WGS sequence"/>
</dbReference>
<sequence>MSDQNPFGAPPAQPYGPPPAQPYGAAPQQYGAVPPQGGPVPPGYAYGHPQPVPPAKSRRTLWIVLGCVAGALLLGGGTLGWFLWDLASRTGTHKVVLPQTFQGVERDDDNPTARTLQSGLADVYSSGSNAWKPTAVAGVYPDQEHGTGVIVAGGYGKVVMPESELRKFLEGFESSGKAQGTTFGPRRTFDPGPLGGYLTCETMKAPEETDSVCVWADNSSVVMVLSGGPDVEPDLDRAAAATRELRAAAEVAK</sequence>
<reference evidence="3" key="1">
    <citation type="journal article" date="2014" name="Int. J. Syst. Evol. Microbiol.">
        <title>Complete genome sequence of Corynebacterium casei LMG S-19264T (=DSM 44701T), isolated from a smear-ripened cheese.</title>
        <authorList>
            <consortium name="US DOE Joint Genome Institute (JGI-PGF)"/>
            <person name="Walter F."/>
            <person name="Albersmeier A."/>
            <person name="Kalinowski J."/>
            <person name="Ruckert C."/>
        </authorList>
    </citation>
    <scope>NUCLEOTIDE SEQUENCE</scope>
    <source>
        <strain evidence="3">JCM 4646</strain>
    </source>
</reference>
<gene>
    <name evidence="3" type="ORF">GCM10018781_15600</name>
</gene>
<dbReference type="GeneID" id="95352054"/>
<evidence type="ECO:0000313" key="3">
    <source>
        <dbReference type="EMBL" id="GHH64453.1"/>
    </source>
</evidence>
<feature type="transmembrane region" description="Helical" evidence="2">
    <location>
        <begin position="61"/>
        <end position="84"/>
    </location>
</feature>
<keyword evidence="2" id="KW-1133">Transmembrane helix</keyword>